<keyword evidence="2" id="KW-1185">Reference proteome</keyword>
<proteinExistence type="predicted"/>
<dbReference type="InterPro" id="IPR013383">
    <property type="entry name" value="CRISPR-assoc_prot_DxTHG_CS"/>
</dbReference>
<sequence length="401" mass="44639">MESNDRERIIVAFLGTGEYKELAYTLDGKEYQTPFTQEALVRHLPDHRLVVFLTPQAREKNLQNLQSRLAALGGRVDPVTIPEGKSEAEHWEIFNRIVDAIPEGAELVADVTHGFRSQPILALAVLRFLEVAKGVRTGRLLYGAVVGDGRGEFLDLTPFLALLDWTQATRDLVQYGWGRPLAELMSRLQDATWKAGAPGGEQAPVRLTRLKPLGESLGQLTLALELLRVEEATEQVAHLLKRLAEAETELGKLPAAQPMRYLLGTIRERYQGMYVAHPFSPEGLRAQGEMVELLLKTGSLAQAVALMREMMVTKVCLDRGLDPVEERSVGEAHLGVYAQRSRKAPNDEKGLLGQLWNQLSDLRNDVAHAGMRPNPTPAKTLEMRLREVWKRVKGVLGLEEA</sequence>
<evidence type="ECO:0000313" key="1">
    <source>
        <dbReference type="EMBL" id="MBW6394673.1"/>
    </source>
</evidence>
<dbReference type="SUPFAM" id="SSF160980">
    <property type="entry name" value="SSO1389-like"/>
    <property type="match status" value="1"/>
</dbReference>
<comment type="caution">
    <text evidence="1">The sequence shown here is derived from an EMBL/GenBank/DDBJ whole genome shotgun (WGS) entry which is preliminary data.</text>
</comment>
<dbReference type="RefSeq" id="WP_219759338.1">
    <property type="nucleotide sequence ID" value="NZ_JAHXRS010000008.1"/>
</dbReference>
<evidence type="ECO:0000313" key="2">
    <source>
        <dbReference type="Proteomes" id="UP000724268"/>
    </source>
</evidence>
<organism evidence="1 2">
    <name type="scientific">Thermus brevis</name>
    <dbReference type="NCBI Taxonomy" id="2862456"/>
    <lineage>
        <taxon>Bacteria</taxon>
        <taxon>Thermotogati</taxon>
        <taxon>Deinococcota</taxon>
        <taxon>Deinococci</taxon>
        <taxon>Thermales</taxon>
        <taxon>Thermaceae</taxon>
        <taxon>Thermus</taxon>
    </lineage>
</organism>
<name>A0ABS6ZXS4_9DEIN</name>
<protein>
    <submittedName>
        <fullName evidence="1">TM1812 family CRISPR-associated protein</fullName>
    </submittedName>
</protein>
<dbReference type="CDD" id="cd09732">
    <property type="entry name" value="Csx1_III-U"/>
    <property type="match status" value="1"/>
</dbReference>
<reference evidence="1 2" key="1">
    <citation type="submission" date="2021-07" db="EMBL/GenBank/DDBJ databases">
        <title>Thermus aquaticus gen. n. and sp. n., a nonsporulating extreme thermophile.</title>
        <authorList>
            <person name="Hu C.-J."/>
            <person name="Li W.-J."/>
            <person name="Xian W.-D."/>
        </authorList>
    </citation>
    <scope>NUCLEOTIDE SEQUENCE [LARGE SCALE GENOMIC DNA]</scope>
    <source>
        <strain evidence="1 2">SYSU G05001</strain>
    </source>
</reference>
<dbReference type="EMBL" id="JAHXRS010000008">
    <property type="protein sequence ID" value="MBW6394673.1"/>
    <property type="molecule type" value="Genomic_DNA"/>
</dbReference>
<accession>A0ABS6ZXS4</accession>
<gene>
    <name evidence="1" type="ORF">KZX47_05840</name>
</gene>
<dbReference type="NCBIfam" id="TIGR02549">
    <property type="entry name" value="CRISPR_DxTHG"/>
    <property type="match status" value="1"/>
</dbReference>
<dbReference type="Proteomes" id="UP000724268">
    <property type="component" value="Unassembled WGS sequence"/>
</dbReference>